<dbReference type="PANTHER" id="PTHR34222:SF28">
    <property type="entry name" value="CCHC-TYPE DOMAIN-CONTAINING PROTEIN"/>
    <property type="match status" value="1"/>
</dbReference>
<sequence length="548" mass="61256">MAGDGKKGDDGGSNSDEKMLTPYALTSNDNPSNIITQAQLKDLVNCKQEGQGIVVYYGRLKSLWDELNNYDSIPICTCTGCKCNITTQLEKKQEEERVHQFLMGLYEDGYETCRLVLKPKGGMEKTRLPRTTTGGHSGGVDMVQQGTGGGQGRGGTARANAVQTSETDCGLLQAAEGTEVGCSRGGRWDGVRSDLLRKIQNRKKKKKRRREIWGLFGGSKPEPRPYYVISQRAIPRSGTPKQILEKVKLSSWASAAVIVFDWNTRVFGTSSHGGLSPRYAPTFTLDRNLRMLIRASEQREGFIFSREWLLFVLTRQLVLRLMSSGIEEWVIPLLGAQQTREVLFSSDNKAKECFDLIHCDLWEAYRVPASCGGHHLFYWMVRHHMRSYTDKPPPISTFELLGVCAMPMTRIGIKTNLLVGAENVFLLGIRLERKSTRLATDGNTKVGDRGGTDVSRPMVSEEQFGKGKRVKQPFVRLKDYVTHTIRVSPSASSSFQSKSSRCEPSTYAEAIKDERWREAMRKEIHSLENNGTWTGENLPPGKKAIGSK</sequence>
<dbReference type="Proteomes" id="UP000288805">
    <property type="component" value="Unassembled WGS sequence"/>
</dbReference>
<dbReference type="AlphaFoldDB" id="A0A438IBB8"/>
<proteinExistence type="predicted"/>
<comment type="caution">
    <text evidence="2">The sequence shown here is derived from an EMBL/GenBank/DDBJ whole genome shotgun (WGS) entry which is preliminary data.</text>
</comment>
<reference evidence="2 3" key="1">
    <citation type="journal article" date="2018" name="PLoS Genet.">
        <title>Population sequencing reveals clonal diversity and ancestral inbreeding in the grapevine cultivar Chardonnay.</title>
        <authorList>
            <person name="Roach M.J."/>
            <person name="Johnson D.L."/>
            <person name="Bohlmann J."/>
            <person name="van Vuuren H.J."/>
            <person name="Jones S.J."/>
            <person name="Pretorius I.S."/>
            <person name="Schmidt S.A."/>
            <person name="Borneman A.R."/>
        </authorList>
    </citation>
    <scope>NUCLEOTIDE SEQUENCE [LARGE SCALE GENOMIC DNA]</scope>
    <source>
        <strain evidence="3">cv. Chardonnay</strain>
        <tissue evidence="2">Leaf</tissue>
    </source>
</reference>
<gene>
    <name evidence="2" type="ORF">CK203_034086</name>
</gene>
<evidence type="ECO:0000313" key="2">
    <source>
        <dbReference type="EMBL" id="RVW93947.1"/>
    </source>
</evidence>
<feature type="region of interest" description="Disordered" evidence="1">
    <location>
        <begin position="440"/>
        <end position="465"/>
    </location>
</feature>
<protein>
    <recommendedName>
        <fullName evidence="4">Retrotransposon gag domain-containing protein</fullName>
    </recommendedName>
</protein>
<feature type="region of interest" description="Disordered" evidence="1">
    <location>
        <begin position="527"/>
        <end position="548"/>
    </location>
</feature>
<name>A0A438IBB8_VITVI</name>
<evidence type="ECO:0000256" key="1">
    <source>
        <dbReference type="SAM" id="MobiDB-lite"/>
    </source>
</evidence>
<evidence type="ECO:0008006" key="4">
    <source>
        <dbReference type="Google" id="ProtNLM"/>
    </source>
</evidence>
<feature type="region of interest" description="Disordered" evidence="1">
    <location>
        <begin position="1"/>
        <end position="26"/>
    </location>
</feature>
<accession>A0A438IBB8</accession>
<organism evidence="2 3">
    <name type="scientific">Vitis vinifera</name>
    <name type="common">Grape</name>
    <dbReference type="NCBI Taxonomy" id="29760"/>
    <lineage>
        <taxon>Eukaryota</taxon>
        <taxon>Viridiplantae</taxon>
        <taxon>Streptophyta</taxon>
        <taxon>Embryophyta</taxon>
        <taxon>Tracheophyta</taxon>
        <taxon>Spermatophyta</taxon>
        <taxon>Magnoliopsida</taxon>
        <taxon>eudicotyledons</taxon>
        <taxon>Gunneridae</taxon>
        <taxon>Pentapetalae</taxon>
        <taxon>rosids</taxon>
        <taxon>Vitales</taxon>
        <taxon>Vitaceae</taxon>
        <taxon>Viteae</taxon>
        <taxon>Vitis</taxon>
    </lineage>
</organism>
<dbReference type="PANTHER" id="PTHR34222">
    <property type="entry name" value="GAG_PRE-INTEGRS DOMAIN-CONTAINING PROTEIN"/>
    <property type="match status" value="1"/>
</dbReference>
<evidence type="ECO:0000313" key="3">
    <source>
        <dbReference type="Proteomes" id="UP000288805"/>
    </source>
</evidence>
<feature type="compositionally biased region" description="Basic and acidic residues" evidence="1">
    <location>
        <begin position="1"/>
        <end position="19"/>
    </location>
</feature>
<dbReference type="EMBL" id="QGNW01000125">
    <property type="protein sequence ID" value="RVW93947.1"/>
    <property type="molecule type" value="Genomic_DNA"/>
</dbReference>